<evidence type="ECO:0000313" key="2">
    <source>
        <dbReference type="Proteomes" id="UP000241158"/>
    </source>
</evidence>
<protein>
    <submittedName>
        <fullName evidence="1">Uncharacterized protein</fullName>
    </submittedName>
</protein>
<comment type="caution">
    <text evidence="1">The sequence shown here is derived from an EMBL/GenBank/DDBJ whole genome shotgun (WGS) entry which is preliminary data.</text>
</comment>
<reference evidence="2" key="1">
    <citation type="submission" date="2017-11" db="EMBL/GenBank/DDBJ databases">
        <authorList>
            <person name="Kuznetsova I."/>
            <person name="Sazanova A."/>
            <person name="Chirak E."/>
            <person name="Safronova V."/>
            <person name="Willems A."/>
        </authorList>
    </citation>
    <scope>NUCLEOTIDE SEQUENCE [LARGE SCALE GENOMIC DNA]</scope>
    <source>
        <strain evidence="2">PEPV15</strain>
    </source>
</reference>
<evidence type="ECO:0000313" key="1">
    <source>
        <dbReference type="EMBL" id="PSH59317.1"/>
    </source>
</evidence>
<dbReference type="AlphaFoldDB" id="A0A2P7AYM7"/>
<proteinExistence type="predicted"/>
<dbReference type="Proteomes" id="UP000241158">
    <property type="component" value="Unassembled WGS sequence"/>
</dbReference>
<name>A0A2P7AYM7_9HYPH</name>
<dbReference type="RefSeq" id="WP_106714613.1">
    <property type="nucleotide sequence ID" value="NZ_JACHXT010000002.1"/>
</dbReference>
<keyword evidence="2" id="KW-1185">Reference proteome</keyword>
<accession>A0A2P7AYM7</accession>
<sequence length="148" mass="16717">MTKRLEEDAEALEIASSIVAMAKDTSVAKDYVDVFFILDVMLSGNKDAARDAIVSYLRTGKAPALVQRLAADFLDPVQHQHGRGRPVHYRPSRWWEIGIACNELREMKPPAKNVVVTVAQRLNVSESEAKRADTFYRKVYRNIDRLTG</sequence>
<organism evidence="1 2">
    <name type="scientific">Phyllobacterium endophyticum</name>
    <dbReference type="NCBI Taxonomy" id="1149773"/>
    <lineage>
        <taxon>Bacteria</taxon>
        <taxon>Pseudomonadati</taxon>
        <taxon>Pseudomonadota</taxon>
        <taxon>Alphaproteobacteria</taxon>
        <taxon>Hyphomicrobiales</taxon>
        <taxon>Phyllobacteriaceae</taxon>
        <taxon>Phyllobacterium</taxon>
    </lineage>
</organism>
<gene>
    <name evidence="1" type="ORF">CU100_00480</name>
</gene>
<dbReference type="EMBL" id="PGGN01000001">
    <property type="protein sequence ID" value="PSH59317.1"/>
    <property type="molecule type" value="Genomic_DNA"/>
</dbReference>